<evidence type="ECO:0000313" key="1">
    <source>
        <dbReference type="EMBL" id="QSZ66163.1"/>
    </source>
</evidence>
<dbReference type="GeneID" id="76422874"/>
<gene>
    <name evidence="1" type="ORF">RJ40_00940</name>
</gene>
<evidence type="ECO:0000313" key="2">
    <source>
        <dbReference type="Proteomes" id="UP001042704"/>
    </source>
</evidence>
<reference evidence="1" key="1">
    <citation type="journal article" date="2001" name="Int. J. Syst. Evol. Microbiol.">
        <title>Methanofollis aquaemaris sp. nov., a methanogen isolated from an aquaculture fish pond.</title>
        <authorList>
            <person name="Lai M.C."/>
            <person name="Chen S.C."/>
        </authorList>
    </citation>
    <scope>NUCLEOTIDE SEQUENCE</scope>
    <source>
        <strain evidence="1">N2F9704</strain>
    </source>
</reference>
<dbReference type="RefSeq" id="WP_265581475.1">
    <property type="nucleotide sequence ID" value="NZ_CP036172.1"/>
</dbReference>
<name>A0A8A3S2H9_9EURY</name>
<reference evidence="1" key="2">
    <citation type="submission" date="2019-02" db="EMBL/GenBank/DDBJ databases">
        <authorList>
            <person name="Chen S.-C."/>
            <person name="Chien H.-H."/>
            <person name="Lai M.-C."/>
        </authorList>
    </citation>
    <scope>NUCLEOTIDE SEQUENCE</scope>
    <source>
        <strain evidence="1">N2F9704</strain>
    </source>
</reference>
<accession>A0A8A3S2H9</accession>
<organism evidence="1 2">
    <name type="scientific">Methanofollis aquaemaris</name>
    <dbReference type="NCBI Taxonomy" id="126734"/>
    <lineage>
        <taxon>Archaea</taxon>
        <taxon>Methanobacteriati</taxon>
        <taxon>Methanobacteriota</taxon>
        <taxon>Stenosarchaea group</taxon>
        <taxon>Methanomicrobia</taxon>
        <taxon>Methanomicrobiales</taxon>
        <taxon>Methanomicrobiaceae</taxon>
        <taxon>Methanofollis</taxon>
    </lineage>
</organism>
<sequence>MEFTVFEIIRVHTGKRYKGNFASALDFAAGRIKDSPQPYIIHPEIVDRIKTLKNSIRNPYTHGDLKKILKGQTATGVMFKIGTKPENLLKNIEKTVNSFESGTMPYSEFNPADDPSIASYFKKDVDKKRCFRLAWEYYPLFDLLLDQYLNGEVQKNYVKQYGSPYAHMSLVDVTSDDKE</sequence>
<dbReference type="KEGG" id="maqe:RJ40_00940"/>
<proteinExistence type="predicted"/>
<protein>
    <submittedName>
        <fullName evidence="1">Uncharacterized protein</fullName>
    </submittedName>
</protein>
<dbReference type="EMBL" id="CP036172">
    <property type="protein sequence ID" value="QSZ66163.1"/>
    <property type="molecule type" value="Genomic_DNA"/>
</dbReference>
<keyword evidence="2" id="KW-1185">Reference proteome</keyword>
<dbReference type="AlphaFoldDB" id="A0A8A3S2H9"/>
<dbReference type="Proteomes" id="UP001042704">
    <property type="component" value="Chromosome"/>
</dbReference>